<proteinExistence type="inferred from homology"/>
<evidence type="ECO:0000313" key="3">
    <source>
        <dbReference type="EMBL" id="MCQ4636147.1"/>
    </source>
</evidence>
<dbReference type="PANTHER" id="PTHR33393:SF12">
    <property type="entry name" value="CAPSULE BIOSYNTHESIS PROTEIN CAPA"/>
    <property type="match status" value="1"/>
</dbReference>
<dbReference type="InterPro" id="IPR029052">
    <property type="entry name" value="Metallo-depent_PP-like"/>
</dbReference>
<keyword evidence="4" id="KW-1185">Reference proteome</keyword>
<dbReference type="Pfam" id="PF09587">
    <property type="entry name" value="PGA_cap"/>
    <property type="match status" value="1"/>
</dbReference>
<dbReference type="RefSeq" id="WP_256131330.1">
    <property type="nucleotide sequence ID" value="NZ_JANFXK010000004.1"/>
</dbReference>
<dbReference type="InterPro" id="IPR019079">
    <property type="entry name" value="Capsule_synth_CapA"/>
</dbReference>
<dbReference type="Gene3D" id="3.60.21.10">
    <property type="match status" value="1"/>
</dbReference>
<reference evidence="3 4" key="1">
    <citation type="submission" date="2022-06" db="EMBL/GenBank/DDBJ databases">
        <title>Isolation of gut microbiota from human fecal samples.</title>
        <authorList>
            <person name="Pamer E.G."/>
            <person name="Barat B."/>
            <person name="Waligurski E."/>
            <person name="Medina S."/>
            <person name="Paddock L."/>
            <person name="Mostad J."/>
        </authorList>
    </citation>
    <scope>NUCLEOTIDE SEQUENCE [LARGE SCALE GENOMIC DNA]</scope>
    <source>
        <strain evidence="3 4">SL.3.17</strain>
    </source>
</reference>
<accession>A0ABT1RLU6</accession>
<dbReference type="InterPro" id="IPR052169">
    <property type="entry name" value="CW_Biosynth-Accessory"/>
</dbReference>
<sequence length="407" mass="44229">MEKKTNKLKIGVFSMLALALLGLAILLAWTKLSAAAPAGAPTDASKPAREIPLSIVCVGDIMSHNPQTEAQYDSKKKEYNYDNNFQYVKPYIEAADLALCNVETTFSGKPYSGFPYFSSPDAIATALKNAGFDVALTANNHMADKGLEGILRTLKVLEKNGLPAVGSVKEEEQERYLIQDVKGVKVGVVAFTYETGSGSGGVSINGSAVSDEVAAHINSFNFNTLEEDSGKIRETIDRARNAGAQVIIAYYHWGEEYQKAANKYQKKLAQLTADMGADIIFASHPHVLQETAWLTAGDSGKKVPVFYSMGNFISNQRTETLNNRYTEQGVIARVDLTYAEDSGISQLSMSAVPTWVDKYYSGGKQVYTIVPLDEKLKENEALAASGHLSRAKQAREDADGILGINQQ</sequence>
<evidence type="ECO:0000313" key="4">
    <source>
        <dbReference type="Proteomes" id="UP001524502"/>
    </source>
</evidence>
<dbReference type="EMBL" id="JANFXK010000004">
    <property type="protein sequence ID" value="MCQ4636147.1"/>
    <property type="molecule type" value="Genomic_DNA"/>
</dbReference>
<feature type="domain" description="Capsule synthesis protein CapA" evidence="2">
    <location>
        <begin position="54"/>
        <end position="316"/>
    </location>
</feature>
<comment type="similarity">
    <text evidence="1">Belongs to the CapA family.</text>
</comment>
<evidence type="ECO:0000259" key="2">
    <source>
        <dbReference type="SMART" id="SM00854"/>
    </source>
</evidence>
<dbReference type="SUPFAM" id="SSF56300">
    <property type="entry name" value="Metallo-dependent phosphatases"/>
    <property type="match status" value="1"/>
</dbReference>
<name>A0ABT1RLU6_9FIRM</name>
<protein>
    <submittedName>
        <fullName evidence="3">CapA family protein</fullName>
    </submittedName>
</protein>
<organism evidence="3 4">
    <name type="scientific">Anaerovorax odorimutans</name>
    <dbReference type="NCBI Taxonomy" id="109327"/>
    <lineage>
        <taxon>Bacteria</taxon>
        <taxon>Bacillati</taxon>
        <taxon>Bacillota</taxon>
        <taxon>Clostridia</taxon>
        <taxon>Peptostreptococcales</taxon>
        <taxon>Anaerovoracaceae</taxon>
        <taxon>Anaerovorax</taxon>
    </lineage>
</organism>
<dbReference type="Proteomes" id="UP001524502">
    <property type="component" value="Unassembled WGS sequence"/>
</dbReference>
<dbReference type="PANTHER" id="PTHR33393">
    <property type="entry name" value="POLYGLUTAMINE SYNTHESIS ACCESSORY PROTEIN RV0574C-RELATED"/>
    <property type="match status" value="1"/>
</dbReference>
<gene>
    <name evidence="3" type="ORF">NE619_05360</name>
</gene>
<dbReference type="CDD" id="cd07381">
    <property type="entry name" value="MPP_CapA"/>
    <property type="match status" value="1"/>
</dbReference>
<dbReference type="SMART" id="SM00854">
    <property type="entry name" value="PGA_cap"/>
    <property type="match status" value="1"/>
</dbReference>
<evidence type="ECO:0000256" key="1">
    <source>
        <dbReference type="ARBA" id="ARBA00005662"/>
    </source>
</evidence>
<comment type="caution">
    <text evidence="3">The sequence shown here is derived from an EMBL/GenBank/DDBJ whole genome shotgun (WGS) entry which is preliminary data.</text>
</comment>